<evidence type="ECO:0000313" key="4">
    <source>
        <dbReference type="Proteomes" id="UP000060630"/>
    </source>
</evidence>
<evidence type="ECO:0000256" key="1">
    <source>
        <dbReference type="SAM" id="Phobius"/>
    </source>
</evidence>
<keyword evidence="1" id="KW-1133">Transmembrane helix</keyword>
<keyword evidence="1" id="KW-0812">Transmembrane</keyword>
<evidence type="ECO:0008006" key="6">
    <source>
        <dbReference type="Google" id="ProtNLM"/>
    </source>
</evidence>
<dbReference type="RefSeq" id="WP_042588745.1">
    <property type="nucleotide sequence ID" value="NZ_CP013447.1"/>
</dbReference>
<feature type="transmembrane region" description="Helical" evidence="1">
    <location>
        <begin position="34"/>
        <end position="55"/>
    </location>
</feature>
<dbReference type="InterPro" id="IPR007047">
    <property type="entry name" value="Flp_Fap"/>
</dbReference>
<keyword evidence="1" id="KW-0472">Membrane</keyword>
<dbReference type="Proteomes" id="UP000095100">
    <property type="component" value="Chromosome 2"/>
</dbReference>
<dbReference type="EMBL" id="LPHD01000114">
    <property type="protein sequence ID" value="KWA79900.1"/>
    <property type="molecule type" value="Genomic_DNA"/>
</dbReference>
<dbReference type="EMBL" id="CP013447">
    <property type="protein sequence ID" value="AOK27745.1"/>
    <property type="molecule type" value="Genomic_DNA"/>
</dbReference>
<organism evidence="3 4">
    <name type="scientific">Burkholderia ubonensis</name>
    <dbReference type="NCBI Taxonomy" id="101571"/>
    <lineage>
        <taxon>Bacteria</taxon>
        <taxon>Pseudomonadati</taxon>
        <taxon>Pseudomonadota</taxon>
        <taxon>Betaproteobacteria</taxon>
        <taxon>Burkholderiales</taxon>
        <taxon>Burkholderiaceae</taxon>
        <taxon>Burkholderia</taxon>
        <taxon>Burkholderia cepacia complex</taxon>
    </lineage>
</organism>
<evidence type="ECO:0000313" key="3">
    <source>
        <dbReference type="EMBL" id="KWA79900.1"/>
    </source>
</evidence>
<dbReference type="Proteomes" id="UP000060630">
    <property type="component" value="Unassembled WGS sequence"/>
</dbReference>
<dbReference type="STRING" id="101571.WJ32_22815"/>
<dbReference type="AlphaFoldDB" id="A0A105YG35"/>
<evidence type="ECO:0000313" key="2">
    <source>
        <dbReference type="EMBL" id="AOK27745.1"/>
    </source>
</evidence>
<sequence length="70" mass="7395">MKQTVLVQHSSSLRQLLAGVRRSGFLRDDSGVTAIEYGLIAALIAVVIIGAVQLVGQDLNGVFTTIGNEL</sequence>
<reference evidence="3 4" key="1">
    <citation type="submission" date="2015-11" db="EMBL/GenBank/DDBJ databases">
        <title>Expanding the genomic diversity of Burkholderia species for the development of highly accurate diagnostics.</title>
        <authorList>
            <person name="Sahl J."/>
            <person name="Keim P."/>
            <person name="Wagner D."/>
        </authorList>
    </citation>
    <scope>NUCLEOTIDE SEQUENCE [LARGE SCALE GENOMIC DNA]</scope>
    <source>
        <strain evidence="3 4">MSMB2087WGS</strain>
    </source>
</reference>
<dbReference type="Pfam" id="PF04964">
    <property type="entry name" value="Flp_Fap"/>
    <property type="match status" value="1"/>
</dbReference>
<accession>A0A105YG35</accession>
<evidence type="ECO:0000313" key="5">
    <source>
        <dbReference type="Proteomes" id="UP000095100"/>
    </source>
</evidence>
<reference evidence="2 5" key="2">
    <citation type="submission" date="2015-12" db="EMBL/GenBank/DDBJ databases">
        <title>Diversity of Burkholderia near neighbor genomes.</title>
        <authorList>
            <person name="Sahl J."/>
            <person name="Wagner D."/>
            <person name="Keim P."/>
        </authorList>
    </citation>
    <scope>NUCLEOTIDE SEQUENCE [LARGE SCALE GENOMIC DNA]</scope>
    <source>
        <strain evidence="2 5">MSMB1189WGS</strain>
    </source>
</reference>
<proteinExistence type="predicted"/>
<gene>
    <name evidence="2" type="ORF">WK67_24005</name>
    <name evidence="3" type="ORF">WL29_30610</name>
</gene>
<protein>
    <recommendedName>
        <fullName evidence="6">Pilus assembly protein</fullName>
    </recommendedName>
</protein>
<name>A0A105YG35_9BURK</name>